<keyword evidence="2" id="KW-1185">Reference proteome</keyword>
<evidence type="ECO:0000313" key="1">
    <source>
        <dbReference type="EMBL" id="KAK3240163.1"/>
    </source>
</evidence>
<dbReference type="EMBL" id="LGRX02033725">
    <property type="protein sequence ID" value="KAK3240163.1"/>
    <property type="molecule type" value="Genomic_DNA"/>
</dbReference>
<proteinExistence type="predicted"/>
<gene>
    <name evidence="1" type="ORF">CYMTET_49980</name>
</gene>
<evidence type="ECO:0000313" key="2">
    <source>
        <dbReference type="Proteomes" id="UP001190700"/>
    </source>
</evidence>
<accession>A0AAE0BP44</accession>
<reference evidence="1 2" key="1">
    <citation type="journal article" date="2015" name="Genome Biol. Evol.">
        <title>Comparative Genomics of a Bacterivorous Green Alga Reveals Evolutionary Causalities and Consequences of Phago-Mixotrophic Mode of Nutrition.</title>
        <authorList>
            <person name="Burns J.A."/>
            <person name="Paasch A."/>
            <person name="Narechania A."/>
            <person name="Kim E."/>
        </authorList>
    </citation>
    <scope>NUCLEOTIDE SEQUENCE [LARGE SCALE GENOMIC DNA]</scope>
    <source>
        <strain evidence="1 2">PLY_AMNH</strain>
    </source>
</reference>
<dbReference type="Proteomes" id="UP001190700">
    <property type="component" value="Unassembled WGS sequence"/>
</dbReference>
<comment type="caution">
    <text evidence="1">The sequence shown here is derived from an EMBL/GenBank/DDBJ whole genome shotgun (WGS) entry which is preliminary data.</text>
</comment>
<organism evidence="1 2">
    <name type="scientific">Cymbomonas tetramitiformis</name>
    <dbReference type="NCBI Taxonomy" id="36881"/>
    <lineage>
        <taxon>Eukaryota</taxon>
        <taxon>Viridiplantae</taxon>
        <taxon>Chlorophyta</taxon>
        <taxon>Pyramimonadophyceae</taxon>
        <taxon>Pyramimonadales</taxon>
        <taxon>Pyramimonadaceae</taxon>
        <taxon>Cymbomonas</taxon>
    </lineage>
</organism>
<name>A0AAE0BP44_9CHLO</name>
<dbReference type="PANTHER" id="PTHR34714:SF3">
    <property type="match status" value="1"/>
</dbReference>
<dbReference type="InterPro" id="IPR036265">
    <property type="entry name" value="HIT-like_sf"/>
</dbReference>
<dbReference type="SUPFAM" id="SSF54197">
    <property type="entry name" value="HIT-like"/>
    <property type="match status" value="1"/>
</dbReference>
<dbReference type="AlphaFoldDB" id="A0AAE0BP44"/>
<protein>
    <submittedName>
        <fullName evidence="1">Uncharacterized protein</fullName>
    </submittedName>
</protein>
<dbReference type="PANTHER" id="PTHR34714">
    <property type="entry name" value="EGF-LIKE DOMAIN-CONTAINING PROTEIN"/>
    <property type="match status" value="1"/>
</dbReference>
<sequence>MSSLASERSIFDLMDSSRYSEADPKDLECFSKIFKVREHPGTLVVSEELAEKYGGLAGERRQRVLSVTNVVITQQTLFNEERTKKPQTFFDTGVGLDDPTSGGGAACDFCQWETLTAEDEWGRVETANVVTASNLFKAHGLHGCLLFKHHDPLQFTSEQVSQLLSAADEWLQQAHAVRPDAQHPLLLWNCLPRAGASQFHGHAQIMLSSVDFPEFERLRHGALEYASSGSKSHVDPEAAVAQYYRDVARAHRAVGLLREFGTEGDKVQCYANMSPLKDMEVVLIGRHLTSSAFATALHNILRCLIDDRGVRTFNVGISGMALGSGQAREGSQAAQIAAPVVARIVSRGSLKSRASDFGALELFGGSSIGHSDPYRVMASLDDFMGKKG</sequence>